<reference evidence="1" key="1">
    <citation type="submission" date="2018-11" db="EMBL/GenBank/DDBJ databases">
        <title>A distinct lineage of giant viruses engineers rhodopsin photosystems in predatory marine eukaryotes.</title>
        <authorList>
            <person name="Needham D.M."/>
            <person name="Yoshizawa S."/>
            <person name="Hosaka T."/>
            <person name="Poirier C."/>
            <person name="Choi C.-J."/>
            <person name="Hehenberger E."/>
            <person name="Irwin N.A.T."/>
            <person name="Wilken S."/>
            <person name="Yung C.-M."/>
            <person name="Bachy C."/>
            <person name="Kurihara R."/>
            <person name="Nakajima Y."/>
            <person name="Kojima K."/>
            <person name="Kimura-Someya T."/>
            <person name="Leonard G."/>
            <person name="Malmstrom R.R."/>
            <person name="Mende D."/>
            <person name="Olson D.K."/>
            <person name="Sudo Y."/>
            <person name="Sudek S."/>
            <person name="Richards T.A."/>
            <person name="DeLong E.F."/>
            <person name="Keeling P.J."/>
            <person name="Santoro A.E."/>
            <person name="Shirouzu M."/>
            <person name="Iwasaki W."/>
            <person name="Worden A.Z."/>
        </authorList>
    </citation>
    <scope>NUCLEOTIDE SEQUENCE</scope>
</reference>
<gene>
    <name evidence="1" type="ORF">1_82</name>
</gene>
<accession>A0A5B8IFG4</accession>
<organism evidence="1">
    <name type="scientific">Mimiviridae sp. ChoanoV1</name>
    <dbReference type="NCBI Taxonomy" id="2596887"/>
    <lineage>
        <taxon>Viruses</taxon>
        <taxon>Varidnaviria</taxon>
        <taxon>Bamfordvirae</taxon>
        <taxon>Nucleocytoviricota</taxon>
        <taxon>Megaviricetes</taxon>
        <taxon>Imitervirales</taxon>
        <taxon>Schizomimiviridae</taxon>
    </lineage>
</organism>
<proteinExistence type="predicted"/>
<protein>
    <submittedName>
        <fullName evidence="1">Uncharacterized protein</fullName>
    </submittedName>
</protein>
<name>A0A5B8IFG4_9VIRU</name>
<evidence type="ECO:0000313" key="1">
    <source>
        <dbReference type="EMBL" id="QDY51697.1"/>
    </source>
</evidence>
<sequence length="52" mass="6611">MKFFFYQLKIMDERLKYYLGQYYNKNIKVEKNKINFNKWLIVGDKKNRNRNN</sequence>
<dbReference type="EMBL" id="MK250085">
    <property type="protein sequence ID" value="QDY51697.1"/>
    <property type="molecule type" value="Genomic_DNA"/>
</dbReference>